<name>A0AAE0BIW9_9CHLO</name>
<protein>
    <submittedName>
        <fullName evidence="2">Patched domain-containing protein</fullName>
    </submittedName>
</protein>
<evidence type="ECO:0000313" key="3">
    <source>
        <dbReference type="Proteomes" id="UP001190700"/>
    </source>
</evidence>
<reference evidence="2 3" key="1">
    <citation type="journal article" date="2015" name="Genome Biol. Evol.">
        <title>Comparative Genomics of a Bacterivorous Green Alga Reveals Evolutionary Causalities and Consequences of Phago-Mixotrophic Mode of Nutrition.</title>
        <authorList>
            <person name="Burns J.A."/>
            <person name="Paasch A."/>
            <person name="Narechania A."/>
            <person name="Kim E."/>
        </authorList>
    </citation>
    <scope>NUCLEOTIDE SEQUENCE [LARGE SCALE GENOMIC DNA]</scope>
    <source>
        <strain evidence="2 3">PLY_AMNH</strain>
    </source>
</reference>
<dbReference type="InterPro" id="IPR042480">
    <property type="entry name" value="DISP3"/>
</dbReference>
<feature type="transmembrane region" description="Helical" evidence="1">
    <location>
        <begin position="255"/>
        <end position="276"/>
    </location>
</feature>
<dbReference type="SUPFAM" id="SSF82866">
    <property type="entry name" value="Multidrug efflux transporter AcrB transmembrane domain"/>
    <property type="match status" value="1"/>
</dbReference>
<keyword evidence="1" id="KW-1133">Transmembrane helix</keyword>
<dbReference type="GO" id="GO:0022857">
    <property type="term" value="F:transmembrane transporter activity"/>
    <property type="evidence" value="ECO:0007669"/>
    <property type="project" value="InterPro"/>
</dbReference>
<sequence>MKVDAHHWWHALVTADGKVDVCAPRVACALMLIEKQAVCVWGAGSASNTLKESARNDLQVLWISVKVGTPMAQTISSTDAWEVYNDWKDYFEEINEDLPVATGEVSHTCEVWVRMITEREAIQGTQAAIVIATVCAVVAIFLFTGNVTLSLLTLVNLLAIVLSQLAIFQWMGWSLGAVEAISITILVGLSCDFCLHIAEGYCQSPYPSREDRTKDSIRRVGSPICSAAFTTMLGVIPMLFCTIQILVKFGAIIPINMVLSMFLGLLLFAPLVMLMGPAGHLRGMFRSLPGVFLGSIGRRIMSTMSAVLFLMLLIPTAREELFAVDIAITLPMIFIGYALNVALLVWEHYQPPPEPLYINFSDMSTGSFYVGNDIVPTP</sequence>
<dbReference type="PANTHER" id="PTHR46687:SF1">
    <property type="entry name" value="PROTEIN DISPATCHED HOMOLOG 3"/>
    <property type="match status" value="1"/>
</dbReference>
<keyword evidence="1" id="KW-0472">Membrane</keyword>
<feature type="transmembrane region" description="Helical" evidence="1">
    <location>
        <begin position="321"/>
        <end position="346"/>
    </location>
</feature>
<dbReference type="EMBL" id="LGRX02034651">
    <property type="protein sequence ID" value="KAK3237287.1"/>
    <property type="molecule type" value="Genomic_DNA"/>
</dbReference>
<dbReference type="GO" id="GO:0005737">
    <property type="term" value="C:cytoplasm"/>
    <property type="evidence" value="ECO:0007669"/>
    <property type="project" value="TreeGrafter"/>
</dbReference>
<keyword evidence="3" id="KW-1185">Reference proteome</keyword>
<accession>A0AAE0BIW9</accession>
<feature type="transmembrane region" description="Helical" evidence="1">
    <location>
        <begin position="296"/>
        <end position="314"/>
    </location>
</feature>
<evidence type="ECO:0000313" key="2">
    <source>
        <dbReference type="EMBL" id="KAK3237287.1"/>
    </source>
</evidence>
<feature type="transmembrane region" description="Helical" evidence="1">
    <location>
        <begin position="124"/>
        <end position="143"/>
    </location>
</feature>
<dbReference type="PRINTS" id="PR00702">
    <property type="entry name" value="ACRIFLAVINRP"/>
</dbReference>
<dbReference type="PANTHER" id="PTHR46687">
    <property type="entry name" value="PROTEIN DISPATCHED HOMOLOG 3"/>
    <property type="match status" value="1"/>
</dbReference>
<organism evidence="2 3">
    <name type="scientific">Cymbomonas tetramitiformis</name>
    <dbReference type="NCBI Taxonomy" id="36881"/>
    <lineage>
        <taxon>Eukaryota</taxon>
        <taxon>Viridiplantae</taxon>
        <taxon>Chlorophyta</taxon>
        <taxon>Pyramimonadophyceae</taxon>
        <taxon>Pyramimonadales</taxon>
        <taxon>Pyramimonadaceae</taxon>
        <taxon>Cymbomonas</taxon>
    </lineage>
</organism>
<feature type="transmembrane region" description="Helical" evidence="1">
    <location>
        <begin position="221"/>
        <end position="243"/>
    </location>
</feature>
<comment type="caution">
    <text evidence="2">The sequence shown here is derived from an EMBL/GenBank/DDBJ whole genome shotgun (WGS) entry which is preliminary data.</text>
</comment>
<evidence type="ECO:0000256" key="1">
    <source>
        <dbReference type="SAM" id="Phobius"/>
    </source>
</evidence>
<keyword evidence="1" id="KW-0812">Transmembrane</keyword>
<dbReference type="InterPro" id="IPR001036">
    <property type="entry name" value="Acrflvin-R"/>
</dbReference>
<dbReference type="Gene3D" id="1.20.1640.10">
    <property type="entry name" value="Multidrug efflux transporter AcrB transmembrane domain"/>
    <property type="match status" value="1"/>
</dbReference>
<dbReference type="AlphaFoldDB" id="A0AAE0BIW9"/>
<proteinExistence type="predicted"/>
<dbReference type="GO" id="GO:0016020">
    <property type="term" value="C:membrane"/>
    <property type="evidence" value="ECO:0007669"/>
    <property type="project" value="InterPro"/>
</dbReference>
<dbReference type="Pfam" id="PF00873">
    <property type="entry name" value="ACR_tran"/>
    <property type="match status" value="1"/>
</dbReference>
<dbReference type="Proteomes" id="UP001190700">
    <property type="component" value="Unassembled WGS sequence"/>
</dbReference>
<gene>
    <name evidence="2" type="ORF">CYMTET_52623</name>
</gene>